<evidence type="ECO:0000256" key="3">
    <source>
        <dbReference type="ARBA" id="ARBA00022989"/>
    </source>
</evidence>
<proteinExistence type="predicted"/>
<dbReference type="CDD" id="cd06159">
    <property type="entry name" value="S2P-M50_PDZ_Arch"/>
    <property type="match status" value="1"/>
</dbReference>
<keyword evidence="7" id="KW-0645">Protease</keyword>
<dbReference type="InterPro" id="IPR008915">
    <property type="entry name" value="Peptidase_M50"/>
</dbReference>
<dbReference type="Pfam" id="PF02163">
    <property type="entry name" value="Peptidase_M50"/>
    <property type="match status" value="1"/>
</dbReference>
<dbReference type="PANTHER" id="PTHR13325:SF3">
    <property type="entry name" value="MEMBRANE-BOUND TRANSCRIPTION FACTOR SITE-2 PROTEASE"/>
    <property type="match status" value="1"/>
</dbReference>
<feature type="transmembrane region" description="Helical" evidence="5">
    <location>
        <begin position="176"/>
        <end position="201"/>
    </location>
</feature>
<keyword evidence="2 5" id="KW-0812">Transmembrane</keyword>
<dbReference type="GO" id="GO:0016020">
    <property type="term" value="C:membrane"/>
    <property type="evidence" value="ECO:0007669"/>
    <property type="project" value="InterPro"/>
</dbReference>
<sequence length="417" mass="45798">MELNVLWYYAIGFIVIWVLAILFRDKLKIDIEGPVLMRRTQRLRDFIDSIAKINPRFWRWGMNIGLPVAFFFMAFILYLLIETLPTTFSNPQVGLILPGVDIPGSPLFIPLGYGIIALMTVMVIHEFGHGIIARVEGVKIKSIGVLLLAVLPGAFVEPDEEDVEKSKRISKLRIYAAGSIFNLVLALISLLIFLFISVMIISSVTVGLPGFTIPGTNITTQPVGFNVTGPIFPTFHEDGVQIASVVPNSPAAGVLTTGMIIESINGVNITNYNSSVKVLNNTKIGENVNIQTTTGNYTVKAGVNPNNSTRGYIGIRSGEHLVVNSDVGKAVGYQIPWFIYSLANLFWWIFLLNFAVGTFNLLPMKPLDGGLLLEELLGYKLSESKVNKIMTPLSYVLILIIAVIIIYGLGRGISLLI</sequence>
<evidence type="ECO:0000256" key="4">
    <source>
        <dbReference type="ARBA" id="ARBA00023136"/>
    </source>
</evidence>
<keyword evidence="7" id="KW-0378">Hydrolase</keyword>
<evidence type="ECO:0000313" key="8">
    <source>
        <dbReference type="Proteomes" id="UP000825933"/>
    </source>
</evidence>
<comment type="caution">
    <text evidence="7">The sequence shown here is derived from an EMBL/GenBank/DDBJ whole genome shotgun (WGS) entry which is preliminary data.</text>
</comment>
<evidence type="ECO:0000256" key="2">
    <source>
        <dbReference type="ARBA" id="ARBA00022692"/>
    </source>
</evidence>
<dbReference type="PROSITE" id="PS50106">
    <property type="entry name" value="PDZ"/>
    <property type="match status" value="1"/>
</dbReference>
<dbReference type="Proteomes" id="UP000825933">
    <property type="component" value="Unassembled WGS sequence"/>
</dbReference>
<dbReference type="PRINTS" id="PR01000">
    <property type="entry name" value="SREBPS2PTASE"/>
</dbReference>
<dbReference type="InterPro" id="IPR036034">
    <property type="entry name" value="PDZ_sf"/>
</dbReference>
<organism evidence="7 8">
    <name type="scientific">Methanobacterium spitsbergense</name>
    <dbReference type="NCBI Taxonomy" id="2874285"/>
    <lineage>
        <taxon>Archaea</taxon>
        <taxon>Methanobacteriati</taxon>
        <taxon>Methanobacteriota</taxon>
        <taxon>Methanomada group</taxon>
        <taxon>Methanobacteria</taxon>
        <taxon>Methanobacteriales</taxon>
        <taxon>Methanobacteriaceae</taxon>
        <taxon>Methanobacterium</taxon>
    </lineage>
</organism>
<dbReference type="SUPFAM" id="SSF50156">
    <property type="entry name" value="PDZ domain-like"/>
    <property type="match status" value="1"/>
</dbReference>
<keyword evidence="3 5" id="KW-1133">Transmembrane helix</keyword>
<keyword evidence="8" id="KW-1185">Reference proteome</keyword>
<evidence type="ECO:0000256" key="1">
    <source>
        <dbReference type="ARBA" id="ARBA00004127"/>
    </source>
</evidence>
<feature type="transmembrane region" description="Helical" evidence="5">
    <location>
        <begin position="60"/>
        <end position="81"/>
    </location>
</feature>
<feature type="transmembrane region" description="Helical" evidence="5">
    <location>
        <begin position="107"/>
        <end position="128"/>
    </location>
</feature>
<feature type="domain" description="PDZ" evidence="6">
    <location>
        <begin position="223"/>
        <end position="282"/>
    </location>
</feature>
<dbReference type="GO" id="GO:0005737">
    <property type="term" value="C:cytoplasm"/>
    <property type="evidence" value="ECO:0007669"/>
    <property type="project" value="TreeGrafter"/>
</dbReference>
<accession>A0A8T5USC3</accession>
<dbReference type="GO" id="GO:0031293">
    <property type="term" value="P:membrane protein intracellular domain proteolysis"/>
    <property type="evidence" value="ECO:0007669"/>
    <property type="project" value="TreeGrafter"/>
</dbReference>
<evidence type="ECO:0000313" key="7">
    <source>
        <dbReference type="EMBL" id="MBZ2165017.1"/>
    </source>
</evidence>
<dbReference type="PANTHER" id="PTHR13325">
    <property type="entry name" value="PROTEASE M50 MEMBRANE-BOUND TRANSCRIPTION FACTOR SITE 2 PROTEASE"/>
    <property type="match status" value="1"/>
</dbReference>
<evidence type="ECO:0000256" key="5">
    <source>
        <dbReference type="SAM" id="Phobius"/>
    </source>
</evidence>
<dbReference type="RefSeq" id="WP_223790651.1">
    <property type="nucleotide sequence ID" value="NZ_JAIOUQ010000003.1"/>
</dbReference>
<gene>
    <name evidence="7" type="ORF">K8N75_03010</name>
</gene>
<comment type="subcellular location">
    <subcellularLocation>
        <location evidence="1">Endomembrane system</location>
        <topology evidence="1">Multi-pass membrane protein</topology>
    </subcellularLocation>
</comment>
<dbReference type="InterPro" id="IPR001193">
    <property type="entry name" value="MBTPS2"/>
</dbReference>
<feature type="transmembrane region" description="Helical" evidence="5">
    <location>
        <begin position="6"/>
        <end position="23"/>
    </location>
</feature>
<keyword evidence="4 5" id="KW-0472">Membrane</keyword>
<evidence type="ECO:0000259" key="6">
    <source>
        <dbReference type="PROSITE" id="PS50106"/>
    </source>
</evidence>
<dbReference type="Gene3D" id="2.30.42.10">
    <property type="match status" value="1"/>
</dbReference>
<feature type="transmembrane region" description="Helical" evidence="5">
    <location>
        <begin position="337"/>
        <end position="362"/>
    </location>
</feature>
<name>A0A8T5USC3_9EURY</name>
<dbReference type="GO" id="GO:0012505">
    <property type="term" value="C:endomembrane system"/>
    <property type="evidence" value="ECO:0007669"/>
    <property type="project" value="UniProtKB-SubCell"/>
</dbReference>
<dbReference type="SMART" id="SM00228">
    <property type="entry name" value="PDZ"/>
    <property type="match status" value="1"/>
</dbReference>
<dbReference type="EMBL" id="JAIOUQ010000003">
    <property type="protein sequence ID" value="MBZ2165017.1"/>
    <property type="molecule type" value="Genomic_DNA"/>
</dbReference>
<dbReference type="GO" id="GO:0004222">
    <property type="term" value="F:metalloendopeptidase activity"/>
    <property type="evidence" value="ECO:0007669"/>
    <property type="project" value="InterPro"/>
</dbReference>
<protein>
    <submittedName>
        <fullName evidence="7">Site-2 protease family protein</fullName>
    </submittedName>
</protein>
<reference evidence="8" key="1">
    <citation type="journal article" date="2022" name="Microbiol. Resour. Announc.">
        <title>Draft Genome Sequence of a Methanogenic Archaeon from West Spitsbergen Permafrost.</title>
        <authorList>
            <person name="Trubitsyn V."/>
            <person name="Rivkina E."/>
            <person name="Shcherbakova V."/>
        </authorList>
    </citation>
    <scope>NUCLEOTIDE SEQUENCE [LARGE SCALE GENOMIC DNA]</scope>
    <source>
        <strain evidence="8">VT</strain>
    </source>
</reference>
<feature type="transmembrane region" description="Helical" evidence="5">
    <location>
        <begin position="389"/>
        <end position="409"/>
    </location>
</feature>
<dbReference type="AlphaFoldDB" id="A0A8T5USC3"/>
<dbReference type="InterPro" id="IPR001478">
    <property type="entry name" value="PDZ"/>
</dbReference>